<dbReference type="EMBL" id="CP002017">
    <property type="protein sequence ID" value="ADG06883.1"/>
    <property type="molecule type" value="Genomic_DNA"/>
</dbReference>
<reference evidence="1 2" key="1">
    <citation type="journal article" date="2011" name="Stand. Genomic Sci.">
        <title>Complete genome sequence of the thermophilic, hydrogen-oxidizing Bacillus tusciae type strain (T2) and reclassification in the new genus, Kyrpidia gen. nov. as Kyrpidia tusciae comb. nov. and emendation of the family Alicyclobacillaceae da Costa and Rainey, 2010.</title>
        <authorList>
            <person name="Klenk H.P."/>
            <person name="Lapidus A."/>
            <person name="Chertkov O."/>
            <person name="Copeland A."/>
            <person name="Del Rio T.G."/>
            <person name="Nolan M."/>
            <person name="Lucas S."/>
            <person name="Chen F."/>
            <person name="Tice H."/>
            <person name="Cheng J.F."/>
            <person name="Han C."/>
            <person name="Bruce D."/>
            <person name="Goodwin L."/>
            <person name="Pitluck S."/>
            <person name="Pati A."/>
            <person name="Ivanova N."/>
            <person name="Mavromatis K."/>
            <person name="Daum C."/>
            <person name="Chen A."/>
            <person name="Palaniappan K."/>
            <person name="Chang Y.J."/>
            <person name="Land M."/>
            <person name="Hauser L."/>
            <person name="Jeffries C.D."/>
            <person name="Detter J.C."/>
            <person name="Rohde M."/>
            <person name="Abt B."/>
            <person name="Pukall R."/>
            <person name="Goker M."/>
            <person name="Bristow J."/>
            <person name="Markowitz V."/>
            <person name="Hugenholtz P."/>
            <person name="Eisen J.A."/>
        </authorList>
    </citation>
    <scope>NUCLEOTIDE SEQUENCE [LARGE SCALE GENOMIC DNA]</scope>
    <source>
        <strain evidence="1 2">DSM 2912</strain>
    </source>
</reference>
<dbReference type="Proteomes" id="UP000002368">
    <property type="component" value="Chromosome"/>
</dbReference>
<gene>
    <name evidence="1" type="ordered locus">Btus_2206</name>
</gene>
<dbReference type="SUPFAM" id="SSF101478">
    <property type="entry name" value="ADP-ribosylglycohydrolase"/>
    <property type="match status" value="1"/>
</dbReference>
<dbReference type="Pfam" id="PF03747">
    <property type="entry name" value="ADP_ribosyl_GH"/>
    <property type="match status" value="1"/>
</dbReference>
<dbReference type="RefSeq" id="WP_013076166.1">
    <property type="nucleotide sequence ID" value="NC_014098.1"/>
</dbReference>
<dbReference type="eggNOG" id="COG1397">
    <property type="taxonomic scope" value="Bacteria"/>
</dbReference>
<dbReference type="Gene3D" id="1.10.4080.10">
    <property type="entry name" value="ADP-ribosylation/Crystallin J1"/>
    <property type="match status" value="1"/>
</dbReference>
<evidence type="ECO:0000313" key="1">
    <source>
        <dbReference type="EMBL" id="ADG06883.1"/>
    </source>
</evidence>
<sequence length="99" mass="11021">MKLPSMEDRIKGGLYGVAAGDALGATVDFMNREEIQRQYGTLRDIVGWGWLRLLWAQQSRISSLIRRPAPFVPKLIGRGCSSSIKRFSASARLSARIGR</sequence>
<evidence type="ECO:0000313" key="2">
    <source>
        <dbReference type="Proteomes" id="UP000002368"/>
    </source>
</evidence>
<dbReference type="STRING" id="562970.Btus_2206"/>
<organism evidence="1 2">
    <name type="scientific">Kyrpidia tusciae (strain DSM 2912 / NBRC 15312 / T2)</name>
    <name type="common">Bacillus tusciae</name>
    <dbReference type="NCBI Taxonomy" id="562970"/>
    <lineage>
        <taxon>Bacteria</taxon>
        <taxon>Bacillati</taxon>
        <taxon>Bacillota</taxon>
        <taxon>Bacilli</taxon>
        <taxon>Bacillales</taxon>
        <taxon>Alicyclobacillaceae</taxon>
        <taxon>Kyrpidia</taxon>
    </lineage>
</organism>
<dbReference type="AlphaFoldDB" id="D5WRT1"/>
<accession>D5WRT1</accession>
<name>D5WRT1_KYRT2</name>
<dbReference type="KEGG" id="bts:Btus_2206"/>
<protein>
    <submittedName>
        <fullName evidence="1">ADP-ribosylation/Crystallin J1</fullName>
    </submittedName>
</protein>
<dbReference type="InterPro" id="IPR005502">
    <property type="entry name" value="Ribosyl_crysJ1"/>
</dbReference>
<keyword evidence="2" id="KW-1185">Reference proteome</keyword>
<dbReference type="HOGENOM" id="CLU_2316626_0_0_9"/>
<proteinExistence type="predicted"/>
<dbReference type="InterPro" id="IPR036705">
    <property type="entry name" value="Ribosyl_crysJ1_sf"/>
</dbReference>